<dbReference type="AlphaFoldDB" id="X1PIW6"/>
<dbReference type="InterPro" id="IPR000305">
    <property type="entry name" value="GIY-YIG_endonuc"/>
</dbReference>
<dbReference type="EMBL" id="BARV01018114">
    <property type="protein sequence ID" value="GAI30819.1"/>
    <property type="molecule type" value="Genomic_DNA"/>
</dbReference>
<dbReference type="Gene3D" id="3.40.1440.10">
    <property type="entry name" value="GIY-YIG endonuclease"/>
    <property type="match status" value="1"/>
</dbReference>
<dbReference type="PROSITE" id="PS50164">
    <property type="entry name" value="GIY_YIG"/>
    <property type="match status" value="1"/>
</dbReference>
<accession>X1PIW6</accession>
<organism evidence="2">
    <name type="scientific">marine sediment metagenome</name>
    <dbReference type="NCBI Taxonomy" id="412755"/>
    <lineage>
        <taxon>unclassified sequences</taxon>
        <taxon>metagenomes</taxon>
        <taxon>ecological metagenomes</taxon>
    </lineage>
</organism>
<sequence length="69" mass="7828">MAEWYVYIVQCADGSLYTGIAKDVDDRVSQHNAGQGAKYTRARRPVVLVYQEVAEDRGAALRRENAIRR</sequence>
<protein>
    <recommendedName>
        <fullName evidence="1">GIY-YIG domain-containing protein</fullName>
    </recommendedName>
</protein>
<reference evidence="2" key="1">
    <citation type="journal article" date="2014" name="Front. Microbiol.">
        <title>High frequency of phylogenetically diverse reductive dehalogenase-homologous genes in deep subseafloor sedimentary metagenomes.</title>
        <authorList>
            <person name="Kawai M."/>
            <person name="Futagami T."/>
            <person name="Toyoda A."/>
            <person name="Takaki Y."/>
            <person name="Nishi S."/>
            <person name="Hori S."/>
            <person name="Arai W."/>
            <person name="Tsubouchi T."/>
            <person name="Morono Y."/>
            <person name="Uchiyama I."/>
            <person name="Ito T."/>
            <person name="Fujiyama A."/>
            <person name="Inagaki F."/>
            <person name="Takami H."/>
        </authorList>
    </citation>
    <scope>NUCLEOTIDE SEQUENCE</scope>
    <source>
        <strain evidence="2">Expedition CK06-06</strain>
    </source>
</reference>
<dbReference type="InterPro" id="IPR050190">
    <property type="entry name" value="UPF0213_domain"/>
</dbReference>
<proteinExistence type="predicted"/>
<comment type="caution">
    <text evidence="2">The sequence shown here is derived from an EMBL/GenBank/DDBJ whole genome shotgun (WGS) entry which is preliminary data.</text>
</comment>
<feature type="non-terminal residue" evidence="2">
    <location>
        <position position="69"/>
    </location>
</feature>
<evidence type="ECO:0000313" key="2">
    <source>
        <dbReference type="EMBL" id="GAI30819.1"/>
    </source>
</evidence>
<dbReference type="PANTHER" id="PTHR34477:SF1">
    <property type="entry name" value="UPF0213 PROTEIN YHBQ"/>
    <property type="match status" value="1"/>
</dbReference>
<dbReference type="PANTHER" id="PTHR34477">
    <property type="entry name" value="UPF0213 PROTEIN YHBQ"/>
    <property type="match status" value="1"/>
</dbReference>
<evidence type="ECO:0000259" key="1">
    <source>
        <dbReference type="PROSITE" id="PS50164"/>
    </source>
</evidence>
<dbReference type="SUPFAM" id="SSF82771">
    <property type="entry name" value="GIY-YIG endonuclease"/>
    <property type="match status" value="1"/>
</dbReference>
<feature type="domain" description="GIY-YIG" evidence="1">
    <location>
        <begin position="2"/>
        <end position="69"/>
    </location>
</feature>
<dbReference type="InterPro" id="IPR035901">
    <property type="entry name" value="GIY-YIG_endonuc_sf"/>
</dbReference>
<name>X1PIW6_9ZZZZ</name>
<dbReference type="CDD" id="cd10456">
    <property type="entry name" value="GIY-YIG_UPF0213"/>
    <property type="match status" value="1"/>
</dbReference>
<dbReference type="Pfam" id="PF01541">
    <property type="entry name" value="GIY-YIG"/>
    <property type="match status" value="1"/>
</dbReference>
<gene>
    <name evidence="2" type="ORF">S06H3_30713</name>
</gene>